<evidence type="ECO:0000313" key="5">
    <source>
        <dbReference type="Proteomes" id="UP001381693"/>
    </source>
</evidence>
<dbReference type="InterPro" id="IPR045054">
    <property type="entry name" value="P4HA-like"/>
</dbReference>
<dbReference type="PANTHER" id="PTHR10869">
    <property type="entry name" value="PROLYL 4-HYDROXYLASE ALPHA SUBUNIT"/>
    <property type="match status" value="1"/>
</dbReference>
<dbReference type="GO" id="GO:0031418">
    <property type="term" value="F:L-ascorbic acid binding"/>
    <property type="evidence" value="ECO:0007669"/>
    <property type="project" value="UniProtKB-KW"/>
</dbReference>
<evidence type="ECO:0000256" key="1">
    <source>
        <dbReference type="ARBA" id="ARBA00022723"/>
    </source>
</evidence>
<dbReference type="PANTHER" id="PTHR10869:SF244">
    <property type="entry name" value="PROLYL 4-HYDROXYLASE SUBUNIT ALPHA-2"/>
    <property type="match status" value="1"/>
</dbReference>
<keyword evidence="1" id="KW-0479">Metal-binding</keyword>
<keyword evidence="5" id="KW-1185">Reference proteome</keyword>
<name>A0AAN8WLJ6_HALRR</name>
<comment type="caution">
    <text evidence="4">The sequence shown here is derived from an EMBL/GenBank/DDBJ whole genome shotgun (WGS) entry which is preliminary data.</text>
</comment>
<dbReference type="GO" id="GO:0046872">
    <property type="term" value="F:metal ion binding"/>
    <property type="evidence" value="ECO:0007669"/>
    <property type="project" value="UniProtKB-KW"/>
</dbReference>
<dbReference type="GO" id="GO:0004656">
    <property type="term" value="F:procollagen-proline 4-dioxygenase activity"/>
    <property type="evidence" value="ECO:0007669"/>
    <property type="project" value="TreeGrafter"/>
</dbReference>
<evidence type="ECO:0000313" key="4">
    <source>
        <dbReference type="EMBL" id="KAK7012932.1"/>
    </source>
</evidence>
<proteinExistence type="predicted"/>
<gene>
    <name evidence="4" type="ORF">SK128_012416</name>
</gene>
<evidence type="ECO:0008006" key="6">
    <source>
        <dbReference type="Google" id="ProtNLM"/>
    </source>
</evidence>
<evidence type="ECO:0000256" key="2">
    <source>
        <dbReference type="ARBA" id="ARBA00022896"/>
    </source>
</evidence>
<accession>A0AAN8WLJ6</accession>
<dbReference type="Proteomes" id="UP001381693">
    <property type="component" value="Unassembled WGS sequence"/>
</dbReference>
<protein>
    <recommendedName>
        <fullName evidence="6">Prolyl 4-hydroxylase alpha subunit Fe(2+) 2OG dioxygenase domain-containing protein</fullName>
    </recommendedName>
</protein>
<reference evidence="4 5" key="1">
    <citation type="submission" date="2023-11" db="EMBL/GenBank/DDBJ databases">
        <title>Halocaridina rubra genome assembly.</title>
        <authorList>
            <person name="Smith C."/>
        </authorList>
    </citation>
    <scope>NUCLEOTIDE SEQUENCE [LARGE SCALE GENOMIC DNA]</scope>
    <source>
        <strain evidence="4">EP-1</strain>
        <tissue evidence="4">Whole</tissue>
    </source>
</reference>
<feature type="non-terminal residue" evidence="4">
    <location>
        <position position="58"/>
    </location>
</feature>
<evidence type="ECO:0000256" key="3">
    <source>
        <dbReference type="ARBA" id="ARBA00023004"/>
    </source>
</evidence>
<dbReference type="GO" id="GO:0005783">
    <property type="term" value="C:endoplasmic reticulum"/>
    <property type="evidence" value="ECO:0007669"/>
    <property type="project" value="TreeGrafter"/>
</dbReference>
<organism evidence="4 5">
    <name type="scientific">Halocaridina rubra</name>
    <name type="common">Hawaiian red shrimp</name>
    <dbReference type="NCBI Taxonomy" id="373956"/>
    <lineage>
        <taxon>Eukaryota</taxon>
        <taxon>Metazoa</taxon>
        <taxon>Ecdysozoa</taxon>
        <taxon>Arthropoda</taxon>
        <taxon>Crustacea</taxon>
        <taxon>Multicrustacea</taxon>
        <taxon>Malacostraca</taxon>
        <taxon>Eumalacostraca</taxon>
        <taxon>Eucarida</taxon>
        <taxon>Decapoda</taxon>
        <taxon>Pleocyemata</taxon>
        <taxon>Caridea</taxon>
        <taxon>Atyoidea</taxon>
        <taxon>Atyidae</taxon>
        <taxon>Halocaridina</taxon>
    </lineage>
</organism>
<keyword evidence="3" id="KW-0408">Iron</keyword>
<dbReference type="EMBL" id="JAXCGZ010023371">
    <property type="protein sequence ID" value="KAK7012932.1"/>
    <property type="molecule type" value="Genomic_DNA"/>
</dbReference>
<keyword evidence="2" id="KW-0847">Vitamin C</keyword>
<sequence>MNEAELGGRTIFPNLRMGVDPIKGSAVVWYNLKKNGQYDVRLEHGGCPILLGNKWGKY</sequence>
<dbReference type="Gene3D" id="2.60.120.620">
    <property type="entry name" value="q2cbj1_9rhob like domain"/>
    <property type="match status" value="1"/>
</dbReference>
<dbReference type="AlphaFoldDB" id="A0AAN8WLJ6"/>